<dbReference type="SUPFAM" id="SSF56672">
    <property type="entry name" value="DNA/RNA polymerases"/>
    <property type="match status" value="1"/>
</dbReference>
<dbReference type="InterPro" id="IPR053134">
    <property type="entry name" value="RNA-dir_DNA_polymerase"/>
</dbReference>
<organism evidence="1 2">
    <name type="scientific">Alligator mississippiensis</name>
    <name type="common">American alligator</name>
    <dbReference type="NCBI Taxonomy" id="8496"/>
    <lineage>
        <taxon>Eukaryota</taxon>
        <taxon>Metazoa</taxon>
        <taxon>Chordata</taxon>
        <taxon>Craniata</taxon>
        <taxon>Vertebrata</taxon>
        <taxon>Euteleostomi</taxon>
        <taxon>Archelosauria</taxon>
        <taxon>Archosauria</taxon>
        <taxon>Crocodylia</taxon>
        <taxon>Alligatoridae</taxon>
        <taxon>Alligatorinae</taxon>
        <taxon>Alligator</taxon>
    </lineage>
</organism>
<dbReference type="EMBL" id="AKHW03006358">
    <property type="protein sequence ID" value="KYO20865.1"/>
    <property type="molecule type" value="Genomic_DNA"/>
</dbReference>
<evidence type="ECO:0008006" key="3">
    <source>
        <dbReference type="Google" id="ProtNLM"/>
    </source>
</evidence>
<evidence type="ECO:0000313" key="1">
    <source>
        <dbReference type="EMBL" id="KYO20865.1"/>
    </source>
</evidence>
<dbReference type="InterPro" id="IPR043502">
    <property type="entry name" value="DNA/RNA_pol_sf"/>
</dbReference>
<sequence>MELVREYGDMFQEVPREVWGVMHQIKTTPGQVICENWRRIPQQLQEQIKDELEIMLEKGIIQESQSDWHSPIMVVPKPDRRIRLYIDFRKVNVVAKFDAYLIPRVDKMVENIRQASMWQCTDLLITREVGVQRCESWVMNPFSLPNFTNSSIPYSPSC</sequence>
<name>A0A151M8N8_ALLMI</name>
<dbReference type="STRING" id="8496.A0A151M8N8"/>
<dbReference type="AlphaFoldDB" id="A0A151M8N8"/>
<accession>A0A151M8N8</accession>
<keyword evidence="2" id="KW-1185">Reference proteome</keyword>
<dbReference type="PANTHER" id="PTHR24559">
    <property type="entry name" value="TRANSPOSON TY3-I GAG-POL POLYPROTEIN"/>
    <property type="match status" value="1"/>
</dbReference>
<dbReference type="InterPro" id="IPR043128">
    <property type="entry name" value="Rev_trsase/Diguanyl_cyclase"/>
</dbReference>
<proteinExistence type="predicted"/>
<protein>
    <recommendedName>
        <fullName evidence="3">Reverse transcriptase domain-containing protein</fullName>
    </recommendedName>
</protein>
<dbReference type="Gene3D" id="3.30.70.270">
    <property type="match status" value="1"/>
</dbReference>
<gene>
    <name evidence="1" type="ORF">Y1Q_0012707</name>
</gene>
<dbReference type="PANTHER" id="PTHR24559:SF454">
    <property type="entry name" value="RIBONUCLEASE H"/>
    <property type="match status" value="1"/>
</dbReference>
<evidence type="ECO:0000313" key="2">
    <source>
        <dbReference type="Proteomes" id="UP000050525"/>
    </source>
</evidence>
<comment type="caution">
    <text evidence="1">The sequence shown here is derived from an EMBL/GenBank/DDBJ whole genome shotgun (WGS) entry which is preliminary data.</text>
</comment>
<dbReference type="Gene3D" id="3.10.10.10">
    <property type="entry name" value="HIV Type 1 Reverse Transcriptase, subunit A, domain 1"/>
    <property type="match status" value="1"/>
</dbReference>
<dbReference type="Proteomes" id="UP000050525">
    <property type="component" value="Unassembled WGS sequence"/>
</dbReference>
<reference evidence="1 2" key="1">
    <citation type="journal article" date="2012" name="Genome Biol.">
        <title>Sequencing three crocodilian genomes to illuminate the evolution of archosaurs and amniotes.</title>
        <authorList>
            <person name="St John J.A."/>
            <person name="Braun E.L."/>
            <person name="Isberg S.R."/>
            <person name="Miles L.G."/>
            <person name="Chong A.Y."/>
            <person name="Gongora J."/>
            <person name="Dalzell P."/>
            <person name="Moran C."/>
            <person name="Bed'hom B."/>
            <person name="Abzhanov A."/>
            <person name="Burgess S.C."/>
            <person name="Cooksey A.M."/>
            <person name="Castoe T.A."/>
            <person name="Crawford N.G."/>
            <person name="Densmore L.D."/>
            <person name="Drew J.C."/>
            <person name="Edwards S.V."/>
            <person name="Faircloth B.C."/>
            <person name="Fujita M.K."/>
            <person name="Greenwold M.J."/>
            <person name="Hoffmann F.G."/>
            <person name="Howard J.M."/>
            <person name="Iguchi T."/>
            <person name="Janes D.E."/>
            <person name="Khan S.Y."/>
            <person name="Kohno S."/>
            <person name="de Koning A.J."/>
            <person name="Lance S.L."/>
            <person name="McCarthy F.M."/>
            <person name="McCormack J.E."/>
            <person name="Merchant M.E."/>
            <person name="Peterson D.G."/>
            <person name="Pollock D.D."/>
            <person name="Pourmand N."/>
            <person name="Raney B.J."/>
            <person name="Roessler K.A."/>
            <person name="Sanford J.R."/>
            <person name="Sawyer R.H."/>
            <person name="Schmidt C.J."/>
            <person name="Triplett E.W."/>
            <person name="Tuberville T.D."/>
            <person name="Venegas-Anaya M."/>
            <person name="Howard J.T."/>
            <person name="Jarvis E.D."/>
            <person name="Guillette L.J.Jr."/>
            <person name="Glenn T.C."/>
            <person name="Green R.E."/>
            <person name="Ray D.A."/>
        </authorList>
    </citation>
    <scope>NUCLEOTIDE SEQUENCE [LARGE SCALE GENOMIC DNA]</scope>
    <source>
        <strain evidence="1">KSC_2009_1</strain>
    </source>
</reference>